<organism evidence="2 3">
    <name type="scientific">Panicum miliaceum</name>
    <name type="common">Proso millet</name>
    <name type="synonym">Broomcorn millet</name>
    <dbReference type="NCBI Taxonomy" id="4540"/>
    <lineage>
        <taxon>Eukaryota</taxon>
        <taxon>Viridiplantae</taxon>
        <taxon>Streptophyta</taxon>
        <taxon>Embryophyta</taxon>
        <taxon>Tracheophyta</taxon>
        <taxon>Spermatophyta</taxon>
        <taxon>Magnoliopsida</taxon>
        <taxon>Liliopsida</taxon>
        <taxon>Poales</taxon>
        <taxon>Poaceae</taxon>
        <taxon>PACMAD clade</taxon>
        <taxon>Panicoideae</taxon>
        <taxon>Panicodae</taxon>
        <taxon>Paniceae</taxon>
        <taxon>Panicinae</taxon>
        <taxon>Panicum</taxon>
        <taxon>Panicum sect. Panicum</taxon>
    </lineage>
</organism>
<evidence type="ECO:0000313" key="2">
    <source>
        <dbReference type="EMBL" id="RLN27829.1"/>
    </source>
</evidence>
<evidence type="ECO:0000256" key="1">
    <source>
        <dbReference type="SAM" id="MobiDB-lite"/>
    </source>
</evidence>
<comment type="caution">
    <text evidence="2">The sequence shown here is derived from an EMBL/GenBank/DDBJ whole genome shotgun (WGS) entry which is preliminary data.</text>
</comment>
<dbReference type="OrthoDB" id="1731907at2759"/>
<keyword evidence="3" id="KW-1185">Reference proteome</keyword>
<sequence>MAERRWSPGETAALIDAWAPLYNCRRGGESDVWVPRHQRGRARSFRALVPEDWRALAAAVNGYRADAGLGPGRTPDQCKRRMSLLRQAYGVGADGGVGNGAGAGAAADGRRAAPRDARGSAAPAASGAAAGDARGHEAVAAAVGATMAAALGDSASATGDGRGTTTVRPRGLTATDEGAAAASVLFEVEDRLLHLRGCPPHVKEELVRRANAVRGAVDKGRGDDARSALGGAAADGIAAAVATLAAAGSADAAVVTAYLYKQMTLQMVELEKERMKTAAEEAARGAVDPPAAGVA</sequence>
<protein>
    <submittedName>
        <fullName evidence="2">Uncharacterized protein</fullName>
    </submittedName>
</protein>
<dbReference type="Proteomes" id="UP000275267">
    <property type="component" value="Unassembled WGS sequence"/>
</dbReference>
<dbReference type="EMBL" id="PQIB02000003">
    <property type="protein sequence ID" value="RLN27829.1"/>
    <property type="molecule type" value="Genomic_DNA"/>
</dbReference>
<dbReference type="AlphaFoldDB" id="A0A3L6STY4"/>
<feature type="region of interest" description="Disordered" evidence="1">
    <location>
        <begin position="101"/>
        <end position="131"/>
    </location>
</feature>
<reference evidence="3" key="1">
    <citation type="journal article" date="2019" name="Nat. Commun.">
        <title>The genome of broomcorn millet.</title>
        <authorList>
            <person name="Zou C."/>
            <person name="Miki D."/>
            <person name="Li D."/>
            <person name="Tang Q."/>
            <person name="Xiao L."/>
            <person name="Rajput S."/>
            <person name="Deng P."/>
            <person name="Jia W."/>
            <person name="Huang R."/>
            <person name="Zhang M."/>
            <person name="Sun Y."/>
            <person name="Hu J."/>
            <person name="Fu X."/>
            <person name="Schnable P.S."/>
            <person name="Li F."/>
            <person name="Zhang H."/>
            <person name="Feng B."/>
            <person name="Zhu X."/>
            <person name="Liu R."/>
            <person name="Schnable J.C."/>
            <person name="Zhu J.-K."/>
            <person name="Zhang H."/>
        </authorList>
    </citation>
    <scope>NUCLEOTIDE SEQUENCE [LARGE SCALE GENOMIC DNA]</scope>
</reference>
<evidence type="ECO:0000313" key="3">
    <source>
        <dbReference type="Proteomes" id="UP000275267"/>
    </source>
</evidence>
<feature type="compositionally biased region" description="Basic and acidic residues" evidence="1">
    <location>
        <begin position="108"/>
        <end position="118"/>
    </location>
</feature>
<name>A0A3L6STY4_PANMI</name>
<gene>
    <name evidence="2" type="ORF">C2845_PM05G23850</name>
</gene>
<proteinExistence type="predicted"/>
<accession>A0A3L6STY4</accession>
<feature type="compositionally biased region" description="Low complexity" evidence="1">
    <location>
        <begin position="119"/>
        <end position="131"/>
    </location>
</feature>